<dbReference type="GO" id="GO:0005759">
    <property type="term" value="C:mitochondrial matrix"/>
    <property type="evidence" value="ECO:0007669"/>
    <property type="project" value="TreeGrafter"/>
</dbReference>
<evidence type="ECO:0000256" key="8">
    <source>
        <dbReference type="ARBA" id="ARBA00022679"/>
    </source>
</evidence>
<keyword evidence="7 15" id="KW-0028">Amino-acid biosynthesis</keyword>
<evidence type="ECO:0000256" key="11">
    <source>
        <dbReference type="ARBA" id="ARBA00023315"/>
    </source>
</evidence>
<comment type="catalytic activity">
    <reaction evidence="14 15">
        <text>L-glutamate + acetyl-CoA = N-acetyl-L-glutamate + CoA + H(+)</text>
        <dbReference type="Rhea" id="RHEA:24292"/>
        <dbReference type="ChEBI" id="CHEBI:15378"/>
        <dbReference type="ChEBI" id="CHEBI:29985"/>
        <dbReference type="ChEBI" id="CHEBI:44337"/>
        <dbReference type="ChEBI" id="CHEBI:57287"/>
        <dbReference type="ChEBI" id="CHEBI:57288"/>
        <dbReference type="EC" id="2.3.1.1"/>
    </reaction>
</comment>
<dbReference type="PROSITE" id="PS51731">
    <property type="entry name" value="GNAT_NAGS"/>
    <property type="match status" value="1"/>
</dbReference>
<keyword evidence="11 15" id="KW-0012">Acyltransferase</keyword>
<name>A0AAN7UCK9_9PEZI</name>
<dbReference type="GO" id="GO:0004042">
    <property type="term" value="F:L-glutamate N-acetyltransferase activity"/>
    <property type="evidence" value="ECO:0007669"/>
    <property type="project" value="InterPro"/>
</dbReference>
<dbReference type="Proteomes" id="UP001305414">
    <property type="component" value="Unassembled WGS sequence"/>
</dbReference>
<comment type="similarity">
    <text evidence="4 15">Belongs to the acetyltransferase family.</text>
</comment>
<evidence type="ECO:0000256" key="2">
    <source>
        <dbReference type="ARBA" id="ARBA00004173"/>
    </source>
</evidence>
<comment type="subcellular location">
    <subcellularLocation>
        <location evidence="2 15">Mitochondrion</location>
    </subcellularLocation>
</comment>
<evidence type="ECO:0000256" key="10">
    <source>
        <dbReference type="ARBA" id="ARBA00023128"/>
    </source>
</evidence>
<protein>
    <recommendedName>
        <fullName evidence="6 15">Amino-acid acetyltransferase, mitochondrial</fullName>
        <ecNumber evidence="5 15">2.3.1.1</ecNumber>
    </recommendedName>
    <alternativeName>
        <fullName evidence="12 15">Glutamate N-acetyltransferase</fullName>
    </alternativeName>
    <alternativeName>
        <fullName evidence="13 15">N-acetylglutamate synthase</fullName>
    </alternativeName>
</protein>
<dbReference type="InterPro" id="IPR006855">
    <property type="entry name" value="Vertebrate-like_GNAT_dom"/>
</dbReference>
<feature type="region of interest" description="Disordered" evidence="16">
    <location>
        <begin position="360"/>
        <end position="381"/>
    </location>
</feature>
<sequence length="584" mass="64217">MNRFVPFLERKSAIAFKQRTAGQVKSDGRKAVSDPSAIVPSNVAASEGGSANSRASPKSDQDLTIQEPLFVALVKFRVPETVNDTTFDGVAKTLSRLRKLGLVSVVVVDSNREGRDEITRRQTATAQARRIATAIDNYDAPGARVIDSPITIAKQDGAPVSHFTSQDLSIGNSNELMTALQDDLIAIIPSYGYTADTCIRKPVDVNDAILALTRQLSGLQFVQALDDESPVTKVLRSAEVYRIIILDPLGGIPAKNRATGRHMFLNLEHEFQEVQADLEASMSPAMSGESADRVHHLENAKLARDVLSLLPPTSSAIITTPQEAAKERRPEENVMDLALVGTRRGQNPLIHSLLTDKPVQSSSLPTERFTPITSSTGASQIGSLTTLAKRGMPLTIFPNPKTTPWKPPRPGQSSLSLTDPCINLPRLVNLIEDSFGRKLDVEHYLKRVNGNLAGIIIAGEYEGGAILTWETPPGTTDMSRRVPYLDKFAVLRKSQGAGGVADIVFNAMVRNCFPEGVCWRSRKDNPVNRWYFERSRGTLKLNGMNWTMFWTTPKLTLHDQRFDDYEAVCRGIEPSWADKKHIVD</sequence>
<evidence type="ECO:0000256" key="12">
    <source>
        <dbReference type="ARBA" id="ARBA00030346"/>
    </source>
</evidence>
<dbReference type="GO" id="GO:0006526">
    <property type="term" value="P:L-arginine biosynthetic process"/>
    <property type="evidence" value="ECO:0007669"/>
    <property type="project" value="TreeGrafter"/>
</dbReference>
<feature type="domain" description="N-acetyltransferase" evidence="17">
    <location>
        <begin position="411"/>
        <end position="574"/>
    </location>
</feature>
<evidence type="ECO:0000256" key="6">
    <source>
        <dbReference type="ARBA" id="ARBA00018802"/>
    </source>
</evidence>
<evidence type="ECO:0000256" key="9">
    <source>
        <dbReference type="ARBA" id="ARBA00022946"/>
    </source>
</evidence>
<dbReference type="AlphaFoldDB" id="A0AAN7UCK9"/>
<organism evidence="18 19">
    <name type="scientific">Xylaria bambusicola</name>
    <dbReference type="NCBI Taxonomy" id="326684"/>
    <lineage>
        <taxon>Eukaryota</taxon>
        <taxon>Fungi</taxon>
        <taxon>Dikarya</taxon>
        <taxon>Ascomycota</taxon>
        <taxon>Pezizomycotina</taxon>
        <taxon>Sordariomycetes</taxon>
        <taxon>Xylariomycetidae</taxon>
        <taxon>Xylariales</taxon>
        <taxon>Xylariaceae</taxon>
        <taxon>Xylaria</taxon>
    </lineage>
</organism>
<dbReference type="GO" id="GO:0006592">
    <property type="term" value="P:ornithine biosynthetic process"/>
    <property type="evidence" value="ECO:0007669"/>
    <property type="project" value="TreeGrafter"/>
</dbReference>
<evidence type="ECO:0000256" key="14">
    <source>
        <dbReference type="ARBA" id="ARBA00048372"/>
    </source>
</evidence>
<accession>A0AAN7UCK9</accession>
<reference evidence="18 19" key="1">
    <citation type="submission" date="2023-10" db="EMBL/GenBank/DDBJ databases">
        <title>Draft genome sequence of Xylaria bambusicola isolate GMP-LS, the root and basal stem rot pathogen of sugarcane in Indonesia.</title>
        <authorList>
            <person name="Selvaraj P."/>
            <person name="Muralishankar V."/>
            <person name="Muruganantham S."/>
            <person name="Sp S."/>
            <person name="Haryani S."/>
            <person name="Lau K.J.X."/>
            <person name="Naqvi N.I."/>
        </authorList>
    </citation>
    <scope>NUCLEOTIDE SEQUENCE [LARGE SCALE GENOMIC DNA]</scope>
    <source>
        <strain evidence="18">GMP-LS</strain>
    </source>
</reference>
<evidence type="ECO:0000256" key="5">
    <source>
        <dbReference type="ARBA" id="ARBA00012697"/>
    </source>
</evidence>
<dbReference type="EC" id="2.3.1.1" evidence="5 15"/>
<dbReference type="Pfam" id="PF04768">
    <property type="entry name" value="NAT"/>
    <property type="match status" value="1"/>
</dbReference>
<dbReference type="PANTHER" id="PTHR23342">
    <property type="entry name" value="N-ACETYLGLUTAMATE SYNTHASE"/>
    <property type="match status" value="1"/>
</dbReference>
<gene>
    <name evidence="18" type="ORF">RRF57_000643</name>
</gene>
<evidence type="ECO:0000256" key="15">
    <source>
        <dbReference type="PIRNR" id="PIRNR007892"/>
    </source>
</evidence>
<dbReference type="Gene3D" id="3.40.630.30">
    <property type="match status" value="1"/>
</dbReference>
<evidence type="ECO:0000256" key="16">
    <source>
        <dbReference type="SAM" id="MobiDB-lite"/>
    </source>
</evidence>
<evidence type="ECO:0000256" key="13">
    <source>
        <dbReference type="ARBA" id="ARBA00033251"/>
    </source>
</evidence>
<evidence type="ECO:0000313" key="19">
    <source>
        <dbReference type="Proteomes" id="UP001305414"/>
    </source>
</evidence>
<dbReference type="FunFam" id="3.40.630.30:FF:000049">
    <property type="entry name" value="Amino-acid acetyltransferase, mitochondrial"/>
    <property type="match status" value="1"/>
</dbReference>
<dbReference type="InterPro" id="IPR011190">
    <property type="entry name" value="GlcNAc_Synth_fun"/>
</dbReference>
<keyword evidence="10 15" id="KW-0496">Mitochondrion</keyword>
<evidence type="ECO:0000313" key="18">
    <source>
        <dbReference type="EMBL" id="KAK5624927.1"/>
    </source>
</evidence>
<feature type="region of interest" description="Disordered" evidence="16">
    <location>
        <begin position="24"/>
        <end position="61"/>
    </location>
</feature>
<dbReference type="PIRSF" id="PIRSF007892">
    <property type="entry name" value="NAGS_fungal"/>
    <property type="match status" value="1"/>
</dbReference>
<evidence type="ECO:0000259" key="17">
    <source>
        <dbReference type="PROSITE" id="PS51731"/>
    </source>
</evidence>
<feature type="region of interest" description="Disordered" evidence="16">
    <location>
        <begin position="396"/>
        <end position="416"/>
    </location>
</feature>
<comment type="caution">
    <text evidence="18">The sequence shown here is derived from an EMBL/GenBank/DDBJ whole genome shotgun (WGS) entry which is preliminary data.</text>
</comment>
<evidence type="ECO:0000256" key="7">
    <source>
        <dbReference type="ARBA" id="ARBA00022605"/>
    </source>
</evidence>
<keyword evidence="8 15" id="KW-0808">Transferase</keyword>
<feature type="compositionally biased region" description="Polar residues" evidence="16">
    <location>
        <begin position="49"/>
        <end position="61"/>
    </location>
</feature>
<evidence type="ECO:0000256" key="4">
    <source>
        <dbReference type="ARBA" id="ARBA00008694"/>
    </source>
</evidence>
<comment type="function">
    <text evidence="1 15">N-acetylglutamate synthase involved in arginine biosynthesis.</text>
</comment>
<evidence type="ECO:0000256" key="1">
    <source>
        <dbReference type="ARBA" id="ARBA00002294"/>
    </source>
</evidence>
<keyword evidence="19" id="KW-1185">Reference proteome</keyword>
<dbReference type="EMBL" id="JAWHQM010000002">
    <property type="protein sequence ID" value="KAK5624927.1"/>
    <property type="molecule type" value="Genomic_DNA"/>
</dbReference>
<proteinExistence type="inferred from homology"/>
<keyword evidence="9" id="KW-0809">Transit peptide</keyword>
<evidence type="ECO:0000256" key="3">
    <source>
        <dbReference type="ARBA" id="ARBA00004925"/>
    </source>
</evidence>
<comment type="pathway">
    <text evidence="3 15">Amino-acid biosynthesis; L-arginine biosynthesis; N(2)-acetyl-L-ornithine from L-glutamate: step 1/4.</text>
</comment>
<dbReference type="PANTHER" id="PTHR23342:SF4">
    <property type="entry name" value="AMINO-ACID ACETYLTRANSFERASE, MITOCHONDRIAL"/>
    <property type="match status" value="1"/>
</dbReference>
<dbReference type="CDD" id="cd04266">
    <property type="entry name" value="DUF619-NAGS-FABP"/>
    <property type="match status" value="1"/>
</dbReference>